<dbReference type="AlphaFoldDB" id="A0A7W2EFZ0"/>
<name>A0A7W2EFZ0_9BURK</name>
<gene>
    <name evidence="2" type="ORF">H3H36_06780</name>
</gene>
<evidence type="ECO:0000256" key="1">
    <source>
        <dbReference type="SAM" id="Phobius"/>
    </source>
</evidence>
<sequence length="181" mass="19227">MLARRAMGALFFSFFGTAWLLLWSQRAWQGPLLLDAVIAVLGLALSFHCLRLYRANKAGLDALADTPASRRTRRLFNLINAAQWLLILVGGNVLANVGLAAWVMPAAVAIIGLHFVPLARLFAYPPHYATGAALVLVALVLPLSAHAPDTPAVPLGAGLVLWASALWSVSYGAARPLASPV</sequence>
<evidence type="ECO:0000313" key="2">
    <source>
        <dbReference type="EMBL" id="MBA5605067.1"/>
    </source>
</evidence>
<keyword evidence="1" id="KW-0472">Membrane</keyword>
<dbReference type="Proteomes" id="UP000566711">
    <property type="component" value="Unassembled WGS sequence"/>
</dbReference>
<dbReference type="RefSeq" id="WP_182215552.1">
    <property type="nucleotide sequence ID" value="NZ_JACEZS010000004.1"/>
</dbReference>
<feature type="transmembrane region" description="Helical" evidence="1">
    <location>
        <begin position="75"/>
        <end position="93"/>
    </location>
</feature>
<comment type="caution">
    <text evidence="2">The sequence shown here is derived from an EMBL/GenBank/DDBJ whole genome shotgun (WGS) entry which is preliminary data.</text>
</comment>
<reference evidence="2 3" key="1">
    <citation type="submission" date="2020-07" db="EMBL/GenBank/DDBJ databases">
        <title>Novel species isolated from subtropical streams in China.</title>
        <authorList>
            <person name="Lu H."/>
        </authorList>
    </citation>
    <scope>NUCLEOTIDE SEQUENCE [LARGE SCALE GENOMIC DNA]</scope>
    <source>
        <strain evidence="2 3">FT3S</strain>
    </source>
</reference>
<evidence type="ECO:0000313" key="3">
    <source>
        <dbReference type="Proteomes" id="UP000566711"/>
    </source>
</evidence>
<protein>
    <submittedName>
        <fullName evidence="2">Uncharacterized protein</fullName>
    </submittedName>
</protein>
<accession>A0A7W2EFZ0</accession>
<keyword evidence="1" id="KW-1133">Transmembrane helix</keyword>
<feature type="transmembrane region" description="Helical" evidence="1">
    <location>
        <begin position="37"/>
        <end position="54"/>
    </location>
</feature>
<feature type="transmembrane region" description="Helical" evidence="1">
    <location>
        <begin position="153"/>
        <end position="174"/>
    </location>
</feature>
<feature type="transmembrane region" description="Helical" evidence="1">
    <location>
        <begin position="128"/>
        <end position="147"/>
    </location>
</feature>
<keyword evidence="1" id="KW-0812">Transmembrane</keyword>
<keyword evidence="3" id="KW-1185">Reference proteome</keyword>
<proteinExistence type="predicted"/>
<dbReference type="EMBL" id="JACEZS010000004">
    <property type="protein sequence ID" value="MBA5605067.1"/>
    <property type="molecule type" value="Genomic_DNA"/>
</dbReference>
<organism evidence="2 3">
    <name type="scientific">Rugamonas fusca</name>
    <dbReference type="NCBI Taxonomy" id="2758568"/>
    <lineage>
        <taxon>Bacteria</taxon>
        <taxon>Pseudomonadati</taxon>
        <taxon>Pseudomonadota</taxon>
        <taxon>Betaproteobacteria</taxon>
        <taxon>Burkholderiales</taxon>
        <taxon>Oxalobacteraceae</taxon>
        <taxon>Telluria group</taxon>
        <taxon>Rugamonas</taxon>
    </lineage>
</organism>